<accession>A0A0M0K3V7</accession>
<dbReference type="InterPro" id="IPR036249">
    <property type="entry name" value="Thioredoxin-like_sf"/>
</dbReference>
<keyword evidence="4" id="KW-1185">Reference proteome</keyword>
<evidence type="ECO:0000313" key="3">
    <source>
        <dbReference type="EMBL" id="KOO33479.1"/>
    </source>
</evidence>
<name>A0A0M0K3V7_9EUKA</name>
<dbReference type="PROSITE" id="PS50405">
    <property type="entry name" value="GST_CTER"/>
    <property type="match status" value="1"/>
</dbReference>
<protein>
    <submittedName>
        <fullName evidence="3">Glutathione s-transferase</fullName>
    </submittedName>
</protein>
<dbReference type="InterPro" id="IPR004046">
    <property type="entry name" value="GST_C"/>
</dbReference>
<dbReference type="AlphaFoldDB" id="A0A0M0K3V7"/>
<gene>
    <name evidence="3" type="ORF">Ctob_008828</name>
</gene>
<dbReference type="GO" id="GO:0004364">
    <property type="term" value="F:glutathione transferase activity"/>
    <property type="evidence" value="ECO:0007669"/>
    <property type="project" value="TreeGrafter"/>
</dbReference>
<reference evidence="4" key="1">
    <citation type="journal article" date="2015" name="PLoS Genet.">
        <title>Genome Sequence and Transcriptome Analyses of Chrysochromulina tobin: Metabolic Tools for Enhanced Algal Fitness in the Prominent Order Prymnesiales (Haptophyceae).</title>
        <authorList>
            <person name="Hovde B.T."/>
            <person name="Deodato C.R."/>
            <person name="Hunsperger H.M."/>
            <person name="Ryken S.A."/>
            <person name="Yost W."/>
            <person name="Jha R.K."/>
            <person name="Patterson J."/>
            <person name="Monnat R.J. Jr."/>
            <person name="Barlow S.B."/>
            <person name="Starkenburg S.R."/>
            <person name="Cattolico R.A."/>
        </authorList>
    </citation>
    <scope>NUCLEOTIDE SEQUENCE</scope>
    <source>
        <strain evidence="4">CCMP291</strain>
    </source>
</reference>
<evidence type="ECO:0000259" key="1">
    <source>
        <dbReference type="PROSITE" id="PS50404"/>
    </source>
</evidence>
<dbReference type="InterPro" id="IPR004045">
    <property type="entry name" value="Glutathione_S-Trfase_N"/>
</dbReference>
<dbReference type="InterPro" id="IPR050213">
    <property type="entry name" value="GST_superfamily"/>
</dbReference>
<dbReference type="GO" id="GO:0006749">
    <property type="term" value="P:glutathione metabolic process"/>
    <property type="evidence" value="ECO:0007669"/>
    <property type="project" value="TreeGrafter"/>
</dbReference>
<evidence type="ECO:0000313" key="4">
    <source>
        <dbReference type="Proteomes" id="UP000037460"/>
    </source>
</evidence>
<dbReference type="OrthoDB" id="420389at2759"/>
<dbReference type="PANTHER" id="PTHR11571">
    <property type="entry name" value="GLUTATHIONE S-TRANSFERASE"/>
    <property type="match status" value="1"/>
</dbReference>
<dbReference type="Pfam" id="PF14497">
    <property type="entry name" value="GST_C_3"/>
    <property type="match status" value="1"/>
</dbReference>
<dbReference type="CDD" id="cd03039">
    <property type="entry name" value="GST_N_Sigma_like"/>
    <property type="match status" value="1"/>
</dbReference>
<dbReference type="SUPFAM" id="SSF47616">
    <property type="entry name" value="GST C-terminal domain-like"/>
    <property type="match status" value="1"/>
</dbReference>
<dbReference type="PANTHER" id="PTHR11571:SF252">
    <property type="entry name" value="GLUTATHIONE S-TRANSFERASE"/>
    <property type="match status" value="1"/>
</dbReference>
<feature type="domain" description="GST N-terminal" evidence="1">
    <location>
        <begin position="31"/>
        <end position="109"/>
    </location>
</feature>
<dbReference type="PROSITE" id="PS50404">
    <property type="entry name" value="GST_NTER"/>
    <property type="match status" value="1"/>
</dbReference>
<dbReference type="SUPFAM" id="SSF52833">
    <property type="entry name" value="Thioredoxin-like"/>
    <property type="match status" value="1"/>
</dbReference>
<dbReference type="SFLD" id="SFLDG00363">
    <property type="entry name" value="AMPS_(cytGST):_Alpha-__Mu-__Pi"/>
    <property type="match status" value="1"/>
</dbReference>
<feature type="domain" description="GST C-terminal" evidence="2">
    <location>
        <begin position="113"/>
        <end position="245"/>
    </location>
</feature>
<dbReference type="Gene3D" id="3.40.30.10">
    <property type="entry name" value="Glutaredoxin"/>
    <property type="match status" value="1"/>
</dbReference>
<dbReference type="Pfam" id="PF02798">
    <property type="entry name" value="GST_N"/>
    <property type="match status" value="1"/>
</dbReference>
<dbReference type="SFLD" id="SFLDS00019">
    <property type="entry name" value="Glutathione_Transferase_(cytos"/>
    <property type="match status" value="1"/>
</dbReference>
<sequence>MFRTVGVAAAAGVAVVIAMPYLERLLHRMTAKVKLQYFDIAGLGEPIRYALAIAGVDFEDARFANRDEFLAKKPTLRFGQVPYLEVDGKELFQSCAILRFIGRYFDASLYPADAAMAVQVDAFLDQVKDMRVGLDVAKYKERYGFPESVLHEGNAQIVIDYWRTVTLPRHLGFFDKALADSPTNYLAGSAAPTVADIFLAITLKAFAAMSPPPAPYSAKLQALVDGVYSHPAVVAFIAQERKGKK</sequence>
<dbReference type="Proteomes" id="UP000037460">
    <property type="component" value="Unassembled WGS sequence"/>
</dbReference>
<keyword evidence="3" id="KW-0808">Transferase</keyword>
<evidence type="ECO:0000259" key="2">
    <source>
        <dbReference type="PROSITE" id="PS50405"/>
    </source>
</evidence>
<dbReference type="EMBL" id="JWZX01001509">
    <property type="protein sequence ID" value="KOO33479.1"/>
    <property type="molecule type" value="Genomic_DNA"/>
</dbReference>
<dbReference type="SFLD" id="SFLDG01205">
    <property type="entry name" value="AMPS.1"/>
    <property type="match status" value="1"/>
</dbReference>
<dbReference type="Gene3D" id="1.20.1050.10">
    <property type="match status" value="1"/>
</dbReference>
<organism evidence="3 4">
    <name type="scientific">Chrysochromulina tobinii</name>
    <dbReference type="NCBI Taxonomy" id="1460289"/>
    <lineage>
        <taxon>Eukaryota</taxon>
        <taxon>Haptista</taxon>
        <taxon>Haptophyta</taxon>
        <taxon>Prymnesiophyceae</taxon>
        <taxon>Prymnesiales</taxon>
        <taxon>Chrysochromulinaceae</taxon>
        <taxon>Chrysochromulina</taxon>
    </lineage>
</organism>
<comment type="caution">
    <text evidence="3">The sequence shown here is derived from an EMBL/GenBank/DDBJ whole genome shotgun (WGS) entry which is preliminary data.</text>
</comment>
<dbReference type="InterPro" id="IPR010987">
    <property type="entry name" value="Glutathione-S-Trfase_C-like"/>
</dbReference>
<proteinExistence type="predicted"/>
<dbReference type="InterPro" id="IPR040079">
    <property type="entry name" value="Glutathione_S-Trfase"/>
</dbReference>
<dbReference type="InterPro" id="IPR036282">
    <property type="entry name" value="Glutathione-S-Trfase_C_sf"/>
</dbReference>